<dbReference type="eggNOG" id="COG4626">
    <property type="taxonomic scope" value="Bacteria"/>
</dbReference>
<dbReference type="PANTHER" id="PTHR41287">
    <property type="match status" value="1"/>
</dbReference>
<dbReference type="STRING" id="1231336.L248_1688"/>
<evidence type="ECO:0000313" key="3">
    <source>
        <dbReference type="EMBL" id="ERL64041.1"/>
    </source>
</evidence>
<dbReference type="RefSeq" id="WP_022530694.1">
    <property type="nucleotide sequence ID" value="NZ_KI271606.1"/>
</dbReference>
<dbReference type="OrthoDB" id="9760250at2"/>
<evidence type="ECO:0008006" key="5">
    <source>
        <dbReference type="Google" id="ProtNLM"/>
    </source>
</evidence>
<dbReference type="Pfam" id="PF20441">
    <property type="entry name" value="TerL_nuclease"/>
    <property type="match status" value="1"/>
</dbReference>
<dbReference type="HOGENOM" id="CLU_026632_6_1_9"/>
<dbReference type="InterPro" id="IPR046462">
    <property type="entry name" value="TerL_nuclease"/>
</dbReference>
<dbReference type="GO" id="GO:0004519">
    <property type="term" value="F:endonuclease activity"/>
    <property type="evidence" value="ECO:0007669"/>
    <property type="project" value="InterPro"/>
</dbReference>
<dbReference type="Proteomes" id="UP000030647">
    <property type="component" value="Unassembled WGS sequence"/>
</dbReference>
<dbReference type="EMBL" id="KI271606">
    <property type="protein sequence ID" value="ERL64041.1"/>
    <property type="molecule type" value="Genomic_DNA"/>
</dbReference>
<dbReference type="InterPro" id="IPR005021">
    <property type="entry name" value="Terminase_largesu-like"/>
</dbReference>
<evidence type="ECO:0000259" key="1">
    <source>
        <dbReference type="Pfam" id="PF03354"/>
    </source>
</evidence>
<dbReference type="InterPro" id="IPR046461">
    <property type="entry name" value="TerL_ATPase"/>
</dbReference>
<protein>
    <recommendedName>
        <fullName evidence="5">Terminase large subunit</fullName>
    </recommendedName>
</protein>
<keyword evidence="4" id="KW-1185">Reference proteome</keyword>
<proteinExistence type="predicted"/>
<dbReference type="Pfam" id="PF03354">
    <property type="entry name" value="TerL_ATPase"/>
    <property type="match status" value="1"/>
</dbReference>
<dbReference type="PANTHER" id="PTHR41287:SF1">
    <property type="entry name" value="PROTEIN YMFN"/>
    <property type="match status" value="1"/>
</dbReference>
<feature type="domain" description="Terminase large subunit-like ATPase" evidence="1">
    <location>
        <begin position="74"/>
        <end position="246"/>
    </location>
</feature>
<reference evidence="4" key="1">
    <citation type="journal article" date="2013" name="Genome Announc.">
        <title>Whole-Genome Sequencing of Lactobacillus shenzhenensis Strain LY-73T.</title>
        <authorList>
            <person name="Lin Z."/>
            <person name="Liu Z."/>
            <person name="Yang R."/>
            <person name="Zou Y."/>
            <person name="Wan D."/>
            <person name="Chen J."/>
            <person name="Guo M."/>
            <person name="Zhao J."/>
            <person name="Fang C."/>
            <person name="Yang R."/>
            <person name="Liu F."/>
        </authorList>
    </citation>
    <scope>NUCLEOTIDE SEQUENCE [LARGE SCALE GENOMIC DNA]</scope>
    <source>
        <strain evidence="4">LY-73</strain>
    </source>
</reference>
<dbReference type="AlphaFoldDB" id="U4TGX4"/>
<accession>U4TGX4</accession>
<organism evidence="3 4">
    <name type="scientific">Schleiferilactobacillus shenzhenensis LY-73</name>
    <dbReference type="NCBI Taxonomy" id="1231336"/>
    <lineage>
        <taxon>Bacteria</taxon>
        <taxon>Bacillati</taxon>
        <taxon>Bacillota</taxon>
        <taxon>Bacilli</taxon>
        <taxon>Lactobacillales</taxon>
        <taxon>Lactobacillaceae</taxon>
        <taxon>Schleiferilactobacillus</taxon>
    </lineage>
</organism>
<dbReference type="InterPro" id="IPR027417">
    <property type="entry name" value="P-loop_NTPase"/>
</dbReference>
<name>U4TGX4_9LACO</name>
<evidence type="ECO:0000313" key="4">
    <source>
        <dbReference type="Proteomes" id="UP000030647"/>
    </source>
</evidence>
<dbReference type="Gene3D" id="3.40.50.300">
    <property type="entry name" value="P-loop containing nucleotide triphosphate hydrolases"/>
    <property type="match status" value="1"/>
</dbReference>
<sequence>MTDSTTEYAQKVVSGEILASKKVILAAKRHLNDLEKAKNSDFSYVFDVEKAEKAIGFMDILPDPKTMRPFGLADYQQFIIGSLYGWVRRDNPNLARYHKAFISMARKSGKSILVSGIALEKLLLAKEPAYSRQIYTTANDKNQASIVFKMVAKQLTALQSIDPEIRRSTKKVRDEIKNLDDYSYIRPLSRETGAIDGFEPAVAILDEYAASKTTEMMELLESGQGQLLNPLMVIISTAGFDLNLPMRTIEYPYADKVLRGELTDDQYFAYVAEQDSVEEIEDESTWVKSNPILTVPAQHDVMLGFLRKRRKEGLAKGQYNQVLVKNFNMWRQSTEDSYLDIEAWQKSELAEKPSIAGQKAWIGVDVGRTSDLFAISWLIPHDDGWWLDGYAFVASKGGIEAKIKTDKVDYLAAEQAGEGEITELESGVIDNDRVYQWLEAFIHDNGLDVQGIMFDPYQFGPLLTAIEKRHPEWPLVQIRQGTITLSMPTKQFRDDLIAGKIQHSDNRILRAAAVNAVLMSDNNGVRINKNKYANKIDMLDAALDAYSIAYRATDDVLTDDDVLNGGFGF</sequence>
<evidence type="ECO:0000259" key="2">
    <source>
        <dbReference type="Pfam" id="PF20441"/>
    </source>
</evidence>
<gene>
    <name evidence="3" type="ORF">L248_1688</name>
</gene>
<feature type="domain" description="Terminase large subunit-like endonuclease" evidence="2">
    <location>
        <begin position="262"/>
        <end position="546"/>
    </location>
</feature>